<comment type="subcellular location">
    <subcellularLocation>
        <location evidence="3">Endoplasmic reticulum membrane</location>
        <topology evidence="3">Multi-pass membrane protein</topology>
    </subcellularLocation>
    <subcellularLocation>
        <location evidence="2">Mitochondrion outer membrane</location>
    </subcellularLocation>
</comment>
<gene>
    <name evidence="17" type="ORF">GN244_ATG13264</name>
</gene>
<keyword evidence="8" id="KW-1000">Mitochondrion outer membrane</keyword>
<organism evidence="17 18">
    <name type="scientific">Phytophthora infestans</name>
    <name type="common">Potato late blight agent</name>
    <name type="synonym">Botrytis infestans</name>
    <dbReference type="NCBI Taxonomy" id="4787"/>
    <lineage>
        <taxon>Eukaryota</taxon>
        <taxon>Sar</taxon>
        <taxon>Stramenopiles</taxon>
        <taxon>Oomycota</taxon>
        <taxon>Peronosporomycetes</taxon>
        <taxon>Peronosporales</taxon>
        <taxon>Peronosporaceae</taxon>
        <taxon>Phytophthora</taxon>
    </lineage>
</organism>
<evidence type="ECO:0000256" key="14">
    <source>
        <dbReference type="ARBA" id="ARBA00038540"/>
    </source>
</evidence>
<evidence type="ECO:0000256" key="13">
    <source>
        <dbReference type="ARBA" id="ARBA00023136"/>
    </source>
</evidence>
<dbReference type="GO" id="GO:0004364">
    <property type="term" value="F:glutathione transferase activity"/>
    <property type="evidence" value="ECO:0007669"/>
    <property type="project" value="UniProtKB-EC"/>
</dbReference>
<protein>
    <recommendedName>
        <fullName evidence="15">Microsomal glutathione S-transferase 1</fullName>
        <ecNumber evidence="5">2.5.1.18</ecNumber>
    </recommendedName>
</protein>
<evidence type="ECO:0000256" key="3">
    <source>
        <dbReference type="ARBA" id="ARBA00004477"/>
    </source>
</evidence>
<dbReference type="Gene3D" id="1.20.120.550">
    <property type="entry name" value="Membrane associated eicosanoid/glutathione metabolism-like domain"/>
    <property type="match status" value="1"/>
</dbReference>
<comment type="function">
    <text evidence="1">Conjugation of reduced glutathione to a wide number of exogenous and endogenous hydrophobic electrophiles.</text>
</comment>
<comment type="caution">
    <text evidence="17">The sequence shown here is derived from an EMBL/GenBank/DDBJ whole genome shotgun (WGS) entry which is preliminary data.</text>
</comment>
<evidence type="ECO:0000256" key="8">
    <source>
        <dbReference type="ARBA" id="ARBA00022787"/>
    </source>
</evidence>
<dbReference type="PANTHER" id="PTHR10689">
    <property type="entry name" value="MICROSOMAL GLUTATHIONE S-TRANSFERASE 1"/>
    <property type="match status" value="1"/>
</dbReference>
<proteinExistence type="inferred from homology"/>
<dbReference type="SUPFAM" id="SSF161084">
    <property type="entry name" value="MAPEG domain-like"/>
    <property type="match status" value="1"/>
</dbReference>
<dbReference type="PANTHER" id="PTHR10689:SF6">
    <property type="entry name" value="MICROSOMAL GLUTATHIONE S-TRANSFERASE 1"/>
    <property type="match status" value="1"/>
</dbReference>
<name>A0A833SHY6_PHYIN</name>
<keyword evidence="18" id="KW-1185">Reference proteome</keyword>
<keyword evidence="13" id="KW-0472">Membrane</keyword>
<comment type="catalytic activity">
    <reaction evidence="16">
        <text>RX + glutathione = an S-substituted glutathione + a halide anion + H(+)</text>
        <dbReference type="Rhea" id="RHEA:16437"/>
        <dbReference type="ChEBI" id="CHEBI:15378"/>
        <dbReference type="ChEBI" id="CHEBI:16042"/>
        <dbReference type="ChEBI" id="CHEBI:17792"/>
        <dbReference type="ChEBI" id="CHEBI:57925"/>
        <dbReference type="ChEBI" id="CHEBI:90779"/>
        <dbReference type="EC" id="2.5.1.18"/>
    </reaction>
    <physiologicalReaction direction="left-to-right" evidence="16">
        <dbReference type="Rhea" id="RHEA:16438"/>
    </physiologicalReaction>
</comment>
<keyword evidence="6" id="KW-0808">Transferase</keyword>
<evidence type="ECO:0000256" key="16">
    <source>
        <dbReference type="ARBA" id="ARBA00049385"/>
    </source>
</evidence>
<keyword evidence="10" id="KW-1133">Transmembrane helix</keyword>
<evidence type="ECO:0000256" key="4">
    <source>
        <dbReference type="ARBA" id="ARBA00010459"/>
    </source>
</evidence>
<keyword evidence="7" id="KW-0812">Transmembrane</keyword>
<evidence type="ECO:0000256" key="10">
    <source>
        <dbReference type="ARBA" id="ARBA00022989"/>
    </source>
</evidence>
<keyword evidence="9" id="KW-0256">Endoplasmic reticulum</keyword>
<comment type="subunit">
    <text evidence="14">Homotrimer; The trimer binds only one molecule of glutathione.</text>
</comment>
<accession>A0A833SHY6</accession>
<evidence type="ECO:0000256" key="15">
    <source>
        <dbReference type="ARBA" id="ARBA00039397"/>
    </source>
</evidence>
<evidence type="ECO:0000313" key="18">
    <source>
        <dbReference type="Proteomes" id="UP000602510"/>
    </source>
</evidence>
<dbReference type="EMBL" id="WSZM01000351">
    <property type="protein sequence ID" value="KAF4034727.1"/>
    <property type="molecule type" value="Genomic_DNA"/>
</dbReference>
<dbReference type="Pfam" id="PF01124">
    <property type="entry name" value="MAPEG"/>
    <property type="match status" value="1"/>
</dbReference>
<dbReference type="Proteomes" id="UP000602510">
    <property type="component" value="Unassembled WGS sequence"/>
</dbReference>
<evidence type="ECO:0000256" key="5">
    <source>
        <dbReference type="ARBA" id="ARBA00012452"/>
    </source>
</evidence>
<dbReference type="GO" id="GO:0005789">
    <property type="term" value="C:endoplasmic reticulum membrane"/>
    <property type="evidence" value="ECO:0007669"/>
    <property type="project" value="UniProtKB-SubCell"/>
</dbReference>
<sequence>MFSDESDVELLKVSEIEHRWKRIILNDLESIPLALLVFLGGVFAGGNSESFVICLVNYTFVRCFHTYAYANMLQSHRAWC</sequence>
<evidence type="ECO:0000256" key="1">
    <source>
        <dbReference type="ARBA" id="ARBA00003701"/>
    </source>
</evidence>
<dbReference type="EC" id="2.5.1.18" evidence="5"/>
<reference evidence="17" key="1">
    <citation type="submission" date="2020-04" db="EMBL/GenBank/DDBJ databases">
        <title>Hybrid Assembly of Korean Phytophthora infestans isolates.</title>
        <authorList>
            <person name="Prokchorchik M."/>
            <person name="Lee Y."/>
            <person name="Seo J."/>
            <person name="Cho J.-H."/>
            <person name="Park Y.-E."/>
            <person name="Jang D.-C."/>
            <person name="Im J.-S."/>
            <person name="Choi J.-G."/>
            <person name="Park H.-J."/>
            <person name="Lee G.-B."/>
            <person name="Lee Y.-G."/>
            <person name="Hong S.-Y."/>
            <person name="Cho K."/>
            <person name="Sohn K.H."/>
        </authorList>
    </citation>
    <scope>NUCLEOTIDE SEQUENCE</scope>
    <source>
        <strain evidence="17">KR_1_A1</strain>
    </source>
</reference>
<keyword evidence="12" id="KW-0496">Mitochondrion</keyword>
<evidence type="ECO:0000256" key="7">
    <source>
        <dbReference type="ARBA" id="ARBA00022692"/>
    </source>
</evidence>
<evidence type="ECO:0000256" key="6">
    <source>
        <dbReference type="ARBA" id="ARBA00022679"/>
    </source>
</evidence>
<dbReference type="InterPro" id="IPR040162">
    <property type="entry name" value="MGST1-like"/>
</dbReference>
<keyword evidence="11" id="KW-0007">Acetylation</keyword>
<dbReference type="AlphaFoldDB" id="A0A833SHY6"/>
<evidence type="ECO:0000256" key="11">
    <source>
        <dbReference type="ARBA" id="ARBA00022990"/>
    </source>
</evidence>
<evidence type="ECO:0000256" key="9">
    <source>
        <dbReference type="ARBA" id="ARBA00022824"/>
    </source>
</evidence>
<dbReference type="InterPro" id="IPR023352">
    <property type="entry name" value="MAPEG-like_dom_sf"/>
</dbReference>
<comment type="similarity">
    <text evidence="4">Belongs to the MAPEG family.</text>
</comment>
<dbReference type="InterPro" id="IPR001129">
    <property type="entry name" value="Membr-assoc_MAPEG"/>
</dbReference>
<evidence type="ECO:0000313" key="17">
    <source>
        <dbReference type="EMBL" id="KAF4034727.1"/>
    </source>
</evidence>
<evidence type="ECO:0000256" key="2">
    <source>
        <dbReference type="ARBA" id="ARBA00004294"/>
    </source>
</evidence>
<dbReference type="GO" id="GO:0005741">
    <property type="term" value="C:mitochondrial outer membrane"/>
    <property type="evidence" value="ECO:0007669"/>
    <property type="project" value="UniProtKB-SubCell"/>
</dbReference>
<evidence type="ECO:0000256" key="12">
    <source>
        <dbReference type="ARBA" id="ARBA00023128"/>
    </source>
</evidence>